<dbReference type="AlphaFoldDB" id="A0A6H5IGK9"/>
<evidence type="ECO:0000313" key="2">
    <source>
        <dbReference type="Proteomes" id="UP000479190"/>
    </source>
</evidence>
<protein>
    <submittedName>
        <fullName evidence="1">Uncharacterized protein</fullName>
    </submittedName>
</protein>
<dbReference type="EMBL" id="CADCXV010000839">
    <property type="protein sequence ID" value="CAB0036966.1"/>
    <property type="molecule type" value="Genomic_DNA"/>
</dbReference>
<dbReference type="Proteomes" id="UP000479190">
    <property type="component" value="Unassembled WGS sequence"/>
</dbReference>
<proteinExistence type="predicted"/>
<keyword evidence="2" id="KW-1185">Reference proteome</keyword>
<organism evidence="1 2">
    <name type="scientific">Trichogramma brassicae</name>
    <dbReference type="NCBI Taxonomy" id="86971"/>
    <lineage>
        <taxon>Eukaryota</taxon>
        <taxon>Metazoa</taxon>
        <taxon>Ecdysozoa</taxon>
        <taxon>Arthropoda</taxon>
        <taxon>Hexapoda</taxon>
        <taxon>Insecta</taxon>
        <taxon>Pterygota</taxon>
        <taxon>Neoptera</taxon>
        <taxon>Endopterygota</taxon>
        <taxon>Hymenoptera</taxon>
        <taxon>Apocrita</taxon>
        <taxon>Proctotrupomorpha</taxon>
        <taxon>Chalcidoidea</taxon>
        <taxon>Trichogrammatidae</taxon>
        <taxon>Trichogramma</taxon>
    </lineage>
</organism>
<gene>
    <name evidence="1" type="ORF">TBRA_LOCUS8805</name>
</gene>
<name>A0A6H5IGK9_9HYME</name>
<evidence type="ECO:0000313" key="1">
    <source>
        <dbReference type="EMBL" id="CAB0036966.1"/>
    </source>
</evidence>
<sequence length="63" mass="7065">MRIAKRVSRSTLQTSRFAQDTYSSSTRIHSIESKAKLYAIVRVLSMQVAASTLETSIHLYACT</sequence>
<accession>A0A6H5IGK9</accession>
<reference evidence="1 2" key="1">
    <citation type="submission" date="2020-02" db="EMBL/GenBank/DDBJ databases">
        <authorList>
            <person name="Ferguson B K."/>
        </authorList>
    </citation>
    <scope>NUCLEOTIDE SEQUENCE [LARGE SCALE GENOMIC DNA]</scope>
</reference>